<evidence type="ECO:0000313" key="2">
    <source>
        <dbReference type="Proteomes" id="UP000002043"/>
    </source>
</evidence>
<dbReference type="PANTHER" id="PTHR36302:SF1">
    <property type="entry name" value="COPPER CHAPERONE PCU(A)C"/>
    <property type="match status" value="1"/>
</dbReference>
<dbReference type="InterPro" id="IPR058248">
    <property type="entry name" value="Lxx211020-like"/>
</dbReference>
<gene>
    <name evidence="1" type="ordered locus">Thal_1193</name>
</gene>
<dbReference type="InterPro" id="IPR036182">
    <property type="entry name" value="PCuAC_sf"/>
</dbReference>
<dbReference type="Proteomes" id="UP000002043">
    <property type="component" value="Chromosome"/>
</dbReference>
<keyword evidence="2" id="KW-1185">Reference proteome</keyword>
<accession>D3SM45</accession>
<dbReference type="InterPro" id="IPR007410">
    <property type="entry name" value="LpqE-like"/>
</dbReference>
<dbReference type="STRING" id="638303.Thal_1193"/>
<dbReference type="EMBL" id="CP001931">
    <property type="protein sequence ID" value="ADC89825.1"/>
    <property type="molecule type" value="Genomic_DNA"/>
</dbReference>
<evidence type="ECO:0000313" key="1">
    <source>
        <dbReference type="EMBL" id="ADC89825.1"/>
    </source>
</evidence>
<reference evidence="2" key="1">
    <citation type="journal article" date="2010" name="Stand. Genomic Sci.">
        <title>Complete genome sequence of Thermocrinis albus type strain (HI 11/12T).</title>
        <authorList>
            <person name="Wirth R."/>
            <person name="Sikorski J."/>
            <person name="Brambilla E."/>
            <person name="Misra M."/>
            <person name="Lapidus A."/>
            <person name="Copeland A."/>
            <person name="Nolan M."/>
            <person name="Lucas S."/>
            <person name="Chen F."/>
            <person name="Tice H."/>
            <person name="Cheng J.F."/>
            <person name="Han C."/>
            <person name="Detter J.C."/>
            <person name="Tapia R."/>
            <person name="Bruce D."/>
            <person name="Goodwin L."/>
            <person name="Pitluck S."/>
            <person name="Pati A."/>
            <person name="Anderson I."/>
            <person name="Ivanova N."/>
            <person name="Mavromatis K."/>
            <person name="Mikhailova N."/>
            <person name="Chen A."/>
            <person name="Palaniappan K."/>
            <person name="Bilek Y."/>
            <person name="Hader T."/>
            <person name="Land M."/>
            <person name="Hauser L."/>
            <person name="Chang Y.J."/>
            <person name="Jeffries C.D."/>
            <person name="Tindall B.J."/>
            <person name="Rohde M."/>
            <person name="Goker M."/>
            <person name="Bristow J."/>
            <person name="Eisen J.A."/>
            <person name="Markowitz V."/>
            <person name="Hugenholtz P."/>
            <person name="Kyrpides N.C."/>
            <person name="Klenk H.P."/>
        </authorList>
    </citation>
    <scope>NUCLEOTIDE SEQUENCE [LARGE SCALE GENOMIC DNA]</scope>
    <source>
        <strain evidence="2">DSM 14484 / JCM 11386 / HI 11/12</strain>
    </source>
</reference>
<dbReference type="SUPFAM" id="SSF110087">
    <property type="entry name" value="DR1885-like metal-binding protein"/>
    <property type="match status" value="1"/>
</dbReference>
<sequence>MRNWLVGLALLGSAFAQPKVEVRDAWVRAVPPVSKVSAAYMVLKNNGDKPEKLLSASSSVAHHVELHETQDGKMRRVKFIEIPPGSQVELKPGGYHIMLIGLKKPLKEGEKVSITLHFESGKLTVEAPVKKSEDTEEHHHH</sequence>
<evidence type="ECO:0008006" key="3">
    <source>
        <dbReference type="Google" id="ProtNLM"/>
    </source>
</evidence>
<dbReference type="AlphaFoldDB" id="D3SM45"/>
<dbReference type="PANTHER" id="PTHR36302">
    <property type="entry name" value="BLR7088 PROTEIN"/>
    <property type="match status" value="1"/>
</dbReference>
<dbReference type="HOGENOM" id="CLU_100939_1_2_0"/>
<dbReference type="KEGG" id="tal:Thal_1193"/>
<dbReference type="RefSeq" id="WP_012992231.1">
    <property type="nucleotide sequence ID" value="NC_013894.1"/>
</dbReference>
<name>D3SM45_THEAH</name>
<dbReference type="eggNOG" id="COG2847">
    <property type="taxonomic scope" value="Bacteria"/>
</dbReference>
<dbReference type="OrthoDB" id="9796962at2"/>
<protein>
    <recommendedName>
        <fullName evidence="3">Copper chaperone PCu(A)C</fullName>
    </recommendedName>
</protein>
<dbReference type="Pfam" id="PF04314">
    <property type="entry name" value="PCuAC"/>
    <property type="match status" value="1"/>
</dbReference>
<dbReference type="Gene3D" id="2.60.40.1890">
    <property type="entry name" value="PCu(A)C copper chaperone"/>
    <property type="match status" value="1"/>
</dbReference>
<proteinExistence type="predicted"/>
<organism evidence="1 2">
    <name type="scientific">Thermocrinis albus (strain DSM 14484 / JCM 11386 / HI 11/12)</name>
    <dbReference type="NCBI Taxonomy" id="638303"/>
    <lineage>
        <taxon>Bacteria</taxon>
        <taxon>Pseudomonadati</taxon>
        <taxon>Aquificota</taxon>
        <taxon>Aquificia</taxon>
        <taxon>Aquificales</taxon>
        <taxon>Aquificaceae</taxon>
        <taxon>Thermocrinis</taxon>
    </lineage>
</organism>